<dbReference type="RefSeq" id="XP_056557682.1">
    <property type="nucleotide sequence ID" value="XM_056695470.1"/>
</dbReference>
<keyword evidence="3" id="KW-0560">Oxidoreductase</keyword>
<organism evidence="4 5">
    <name type="scientific">Penicillium cataractarum</name>
    <dbReference type="NCBI Taxonomy" id="2100454"/>
    <lineage>
        <taxon>Eukaryota</taxon>
        <taxon>Fungi</taxon>
        <taxon>Dikarya</taxon>
        <taxon>Ascomycota</taxon>
        <taxon>Pezizomycotina</taxon>
        <taxon>Eurotiomycetes</taxon>
        <taxon>Eurotiomycetidae</taxon>
        <taxon>Eurotiales</taxon>
        <taxon>Aspergillaceae</taxon>
        <taxon>Penicillium</taxon>
    </lineage>
</organism>
<proteinExistence type="inferred from homology"/>
<dbReference type="GeneID" id="81434647"/>
<sequence length="307" mass="33317">MGLFSKSVSFSPAKDIPSLEGKVILVTGGNNGLGKQSLLAFAHHNPSEIWLAARNLSKASVAADEIKRMVPKTSVRVLELDLASFHSIKAAANIFLSQANRLDILMLNAGIMSTPHDLTEDGYEIQFGTNHMGHALLTKLILPVLNKTAQQADADVRIVVLSSSAHRYPPTGGFVPDSVKVPDALPAEALYGQSKLANLLYVRQLAEHYPQFTIAAIHPGVVQTSLFRGATGTSSFVRAVTWLVEMSGTSVEKGVFNQLWASVSKDVRSGEYYEPVGVTNMAGFYGKDDKLAKKLWDWTEKELEGHA</sequence>
<gene>
    <name evidence="4" type="ORF">N7496_002539</name>
</gene>
<dbReference type="OrthoDB" id="191139at2759"/>
<dbReference type="Proteomes" id="UP001147782">
    <property type="component" value="Unassembled WGS sequence"/>
</dbReference>
<dbReference type="PANTHER" id="PTHR24320:SF282">
    <property type="entry name" value="WW DOMAIN-CONTAINING OXIDOREDUCTASE"/>
    <property type="match status" value="1"/>
</dbReference>
<name>A0A9W9VHY5_9EURO</name>
<keyword evidence="2" id="KW-0521">NADP</keyword>
<accession>A0A9W9VHY5</accession>
<dbReference type="Pfam" id="PF00106">
    <property type="entry name" value="adh_short"/>
    <property type="match status" value="1"/>
</dbReference>
<dbReference type="EMBL" id="JAPZBS010000002">
    <property type="protein sequence ID" value="KAJ5380111.1"/>
    <property type="molecule type" value="Genomic_DNA"/>
</dbReference>
<dbReference type="AlphaFoldDB" id="A0A9W9VHY5"/>
<protein>
    <recommendedName>
        <fullName evidence="6">Short-chain dehydrogenase/reductase</fullName>
    </recommendedName>
</protein>
<keyword evidence="5" id="KW-1185">Reference proteome</keyword>
<dbReference type="PRINTS" id="PR00081">
    <property type="entry name" value="GDHRDH"/>
</dbReference>
<reference evidence="4" key="1">
    <citation type="submission" date="2022-11" db="EMBL/GenBank/DDBJ databases">
        <authorList>
            <person name="Petersen C."/>
        </authorList>
    </citation>
    <scope>NUCLEOTIDE SEQUENCE</scope>
    <source>
        <strain evidence="4">IBT 29864</strain>
    </source>
</reference>
<evidence type="ECO:0008006" key="6">
    <source>
        <dbReference type="Google" id="ProtNLM"/>
    </source>
</evidence>
<dbReference type="InterPro" id="IPR036291">
    <property type="entry name" value="NAD(P)-bd_dom_sf"/>
</dbReference>
<dbReference type="SUPFAM" id="SSF51735">
    <property type="entry name" value="NAD(P)-binding Rossmann-fold domains"/>
    <property type="match status" value="1"/>
</dbReference>
<evidence type="ECO:0000313" key="5">
    <source>
        <dbReference type="Proteomes" id="UP001147782"/>
    </source>
</evidence>
<comment type="similarity">
    <text evidence="1">Belongs to the short-chain dehydrogenases/reductases (SDR) family.</text>
</comment>
<evidence type="ECO:0000313" key="4">
    <source>
        <dbReference type="EMBL" id="KAJ5380111.1"/>
    </source>
</evidence>
<dbReference type="PANTHER" id="PTHR24320">
    <property type="entry name" value="RETINOL DEHYDROGENASE"/>
    <property type="match status" value="1"/>
</dbReference>
<dbReference type="InterPro" id="IPR002347">
    <property type="entry name" value="SDR_fam"/>
</dbReference>
<reference evidence="4" key="2">
    <citation type="journal article" date="2023" name="IMA Fungus">
        <title>Comparative genomic study of the Penicillium genus elucidates a diverse pangenome and 15 lateral gene transfer events.</title>
        <authorList>
            <person name="Petersen C."/>
            <person name="Sorensen T."/>
            <person name="Nielsen M.R."/>
            <person name="Sondergaard T.E."/>
            <person name="Sorensen J.L."/>
            <person name="Fitzpatrick D.A."/>
            <person name="Frisvad J.C."/>
            <person name="Nielsen K.L."/>
        </authorList>
    </citation>
    <scope>NUCLEOTIDE SEQUENCE</scope>
    <source>
        <strain evidence="4">IBT 29864</strain>
    </source>
</reference>
<evidence type="ECO:0000256" key="1">
    <source>
        <dbReference type="ARBA" id="ARBA00006484"/>
    </source>
</evidence>
<dbReference type="Gene3D" id="3.40.50.720">
    <property type="entry name" value="NAD(P)-binding Rossmann-like Domain"/>
    <property type="match status" value="1"/>
</dbReference>
<comment type="caution">
    <text evidence="4">The sequence shown here is derived from an EMBL/GenBank/DDBJ whole genome shotgun (WGS) entry which is preliminary data.</text>
</comment>
<evidence type="ECO:0000256" key="2">
    <source>
        <dbReference type="ARBA" id="ARBA00022857"/>
    </source>
</evidence>
<evidence type="ECO:0000256" key="3">
    <source>
        <dbReference type="ARBA" id="ARBA00023002"/>
    </source>
</evidence>
<dbReference type="GO" id="GO:0016491">
    <property type="term" value="F:oxidoreductase activity"/>
    <property type="evidence" value="ECO:0007669"/>
    <property type="project" value="UniProtKB-KW"/>
</dbReference>